<keyword evidence="1" id="KW-0732">Signal</keyword>
<dbReference type="AlphaFoldDB" id="A0A6G3ZTF0"/>
<feature type="signal peptide" evidence="1">
    <location>
        <begin position="1"/>
        <end position="30"/>
    </location>
</feature>
<dbReference type="InterPro" id="IPR032693">
    <property type="entry name" value="YtkA-like_dom"/>
</dbReference>
<gene>
    <name evidence="3" type="ORF">GK047_02395</name>
</gene>
<organism evidence="3">
    <name type="scientific">Paenibacillus sp. SYP-B3998</name>
    <dbReference type="NCBI Taxonomy" id="2678564"/>
    <lineage>
        <taxon>Bacteria</taxon>
        <taxon>Bacillati</taxon>
        <taxon>Bacillota</taxon>
        <taxon>Bacilli</taxon>
        <taxon>Bacillales</taxon>
        <taxon>Paenibacillaceae</taxon>
        <taxon>Paenibacillus</taxon>
    </lineage>
</organism>
<comment type="caution">
    <text evidence="3">The sequence shown here is derived from an EMBL/GenBank/DDBJ whole genome shotgun (WGS) entry which is preliminary data.</text>
</comment>
<feature type="chain" id="PRO_5026050618" description="YtkA-like domain-containing protein" evidence="1">
    <location>
        <begin position="31"/>
        <end position="139"/>
    </location>
</feature>
<dbReference type="EMBL" id="JAAIKC010000001">
    <property type="protein sequence ID" value="NEW04869.1"/>
    <property type="molecule type" value="Genomic_DNA"/>
</dbReference>
<feature type="domain" description="YtkA-like" evidence="2">
    <location>
        <begin position="39"/>
        <end position="121"/>
    </location>
</feature>
<sequence length="139" mass="14781">MRTRLLLYLFLVPALLSLLPGCGSSTTANAAASVAHAPGQELKITFSTNPQTITTGASVNLTAVLTKGSQTVKDANVVLEIWKAEQEDGAHFQQEAKYDPASGYVLKGSFVESGVYYVLVHATTADAHQMISAKVNEVK</sequence>
<dbReference type="Pfam" id="PF13115">
    <property type="entry name" value="YtkA"/>
    <property type="match status" value="1"/>
</dbReference>
<evidence type="ECO:0000313" key="3">
    <source>
        <dbReference type="EMBL" id="NEW04869.1"/>
    </source>
</evidence>
<accession>A0A6G3ZTF0</accession>
<evidence type="ECO:0000259" key="2">
    <source>
        <dbReference type="Pfam" id="PF13115"/>
    </source>
</evidence>
<proteinExistence type="predicted"/>
<name>A0A6G3ZTF0_9BACL</name>
<dbReference type="RefSeq" id="WP_163940717.1">
    <property type="nucleotide sequence ID" value="NZ_JAAIKC010000001.1"/>
</dbReference>
<protein>
    <recommendedName>
        <fullName evidence="2">YtkA-like domain-containing protein</fullName>
    </recommendedName>
</protein>
<reference evidence="3" key="1">
    <citation type="submission" date="2020-02" db="EMBL/GenBank/DDBJ databases">
        <authorList>
            <person name="Shen X.-R."/>
            <person name="Zhang Y.-X."/>
        </authorList>
    </citation>
    <scope>NUCLEOTIDE SEQUENCE</scope>
    <source>
        <strain evidence="3">SYP-B3998</strain>
    </source>
</reference>
<evidence type="ECO:0000256" key="1">
    <source>
        <dbReference type="SAM" id="SignalP"/>
    </source>
</evidence>